<feature type="repeat" description="ANK" evidence="3">
    <location>
        <begin position="422"/>
        <end position="454"/>
    </location>
</feature>
<protein>
    <submittedName>
        <fullName evidence="4">Unnamed protein product</fullName>
    </submittedName>
</protein>
<dbReference type="PRINTS" id="PR01415">
    <property type="entry name" value="ANKYRIN"/>
</dbReference>
<dbReference type="OrthoDB" id="341259at2759"/>
<dbReference type="PANTHER" id="PTHR24173">
    <property type="entry name" value="ANKYRIN REPEAT CONTAINING"/>
    <property type="match status" value="1"/>
</dbReference>
<feature type="repeat" description="ANK" evidence="3">
    <location>
        <begin position="125"/>
        <end position="149"/>
    </location>
</feature>
<dbReference type="EMBL" id="BSXT01000805">
    <property type="protein sequence ID" value="GMF34387.1"/>
    <property type="molecule type" value="Genomic_DNA"/>
</dbReference>
<organism evidence="4 5">
    <name type="scientific">Phytophthora fragariaefolia</name>
    <dbReference type="NCBI Taxonomy" id="1490495"/>
    <lineage>
        <taxon>Eukaryota</taxon>
        <taxon>Sar</taxon>
        <taxon>Stramenopiles</taxon>
        <taxon>Oomycota</taxon>
        <taxon>Peronosporomycetes</taxon>
        <taxon>Peronosporales</taxon>
        <taxon>Peronosporaceae</taxon>
        <taxon>Phytophthora</taxon>
    </lineage>
</organism>
<feature type="repeat" description="ANK" evidence="3">
    <location>
        <begin position="389"/>
        <end position="421"/>
    </location>
</feature>
<dbReference type="PROSITE" id="PS50088">
    <property type="entry name" value="ANK_REPEAT"/>
    <property type="match status" value="6"/>
</dbReference>
<sequence length="597" mass="64932">MEQLRHCELSPEWMMDTALHLYARCGRLDAARMQLLHGADTEICNAQGLTPLLLAARHNQLAVLQLLLQHGARADALAPLGVHLTRGVELGTCVHFAAESGHVQVLKFLVAAAALDPDESTRGRHGVTPLHVAARLGRADAVRYLVARGDVNVNARDARGMTPLHHACDYPNAVDGDGAARSPPQFLYDAAHVEVVDALVQAGAVPDARRTHDWATPMRCALRRGHFLVAKALADHGTSSGVAWWLHKVKTLFASAVRSRDTVDFPYVSTKRTKQQLRARRLQRESSIWDTEVSTGNDADDSWQSLARHHESALHEACKAQKLRRLRDVLKRQGCVWINARAFTANMDDCTGWTALHIAAFGGWQAGLVLLIAHGANVELTTGYNAASSGSTALHLAAQKGYSSCVLTLLDAGADINTCDELGDTPLLRALRNGHSCIVKVLLRHGAKCDYPQNLAETPRSEESASILGSFDPRRTSALHLTAFFGLISVVKEQAKSSSYFSLDAVDIDGATPLWLAVIMGHLDIVDYLANQGANLYHRVAGESTSDCAAEFGHLEILEYISASSPAHQGWKCRSLTRLALLENRLALLENSSPAHR</sequence>
<keyword evidence="1" id="KW-0677">Repeat</keyword>
<dbReference type="Proteomes" id="UP001165121">
    <property type="component" value="Unassembled WGS sequence"/>
</dbReference>
<dbReference type="Pfam" id="PF13606">
    <property type="entry name" value="Ank_3"/>
    <property type="match status" value="1"/>
</dbReference>
<dbReference type="InterPro" id="IPR002110">
    <property type="entry name" value="Ankyrin_rpt"/>
</dbReference>
<feature type="repeat" description="ANK" evidence="3">
    <location>
        <begin position="509"/>
        <end position="536"/>
    </location>
</feature>
<feature type="repeat" description="ANK" evidence="3">
    <location>
        <begin position="47"/>
        <end position="79"/>
    </location>
</feature>
<gene>
    <name evidence="4" type="ORF">Pfra01_000882600</name>
</gene>
<evidence type="ECO:0000256" key="3">
    <source>
        <dbReference type="PROSITE-ProRule" id="PRU00023"/>
    </source>
</evidence>
<keyword evidence="2 3" id="KW-0040">ANK repeat</keyword>
<dbReference type="PANTHER" id="PTHR24173:SF74">
    <property type="entry name" value="ANKYRIN REPEAT DOMAIN-CONTAINING PROTEIN 16"/>
    <property type="match status" value="1"/>
</dbReference>
<feature type="repeat" description="ANK" evidence="3">
    <location>
        <begin position="351"/>
        <end position="383"/>
    </location>
</feature>
<evidence type="ECO:0000256" key="1">
    <source>
        <dbReference type="ARBA" id="ARBA00022737"/>
    </source>
</evidence>
<dbReference type="SUPFAM" id="SSF48403">
    <property type="entry name" value="Ankyrin repeat"/>
    <property type="match status" value="2"/>
</dbReference>
<comment type="caution">
    <text evidence="4">The sequence shown here is derived from an EMBL/GenBank/DDBJ whole genome shotgun (WGS) entry which is preliminary data.</text>
</comment>
<keyword evidence="5" id="KW-1185">Reference proteome</keyword>
<evidence type="ECO:0000313" key="5">
    <source>
        <dbReference type="Proteomes" id="UP001165121"/>
    </source>
</evidence>
<dbReference type="PROSITE" id="PS50297">
    <property type="entry name" value="ANK_REP_REGION"/>
    <property type="match status" value="6"/>
</dbReference>
<evidence type="ECO:0000313" key="4">
    <source>
        <dbReference type="EMBL" id="GMF34387.1"/>
    </source>
</evidence>
<reference evidence="4" key="1">
    <citation type="submission" date="2023-04" db="EMBL/GenBank/DDBJ databases">
        <title>Phytophthora fragariaefolia NBRC 109709.</title>
        <authorList>
            <person name="Ichikawa N."/>
            <person name="Sato H."/>
            <person name="Tonouchi N."/>
        </authorList>
    </citation>
    <scope>NUCLEOTIDE SEQUENCE</scope>
    <source>
        <strain evidence="4">NBRC 109709</strain>
    </source>
</reference>
<dbReference type="Gene3D" id="1.25.40.20">
    <property type="entry name" value="Ankyrin repeat-containing domain"/>
    <property type="match status" value="6"/>
</dbReference>
<proteinExistence type="predicted"/>
<dbReference type="InterPro" id="IPR036770">
    <property type="entry name" value="Ankyrin_rpt-contain_sf"/>
</dbReference>
<dbReference type="Pfam" id="PF12796">
    <property type="entry name" value="Ank_2"/>
    <property type="match status" value="4"/>
</dbReference>
<accession>A0A9W6XA28</accession>
<dbReference type="SMART" id="SM00248">
    <property type="entry name" value="ANK"/>
    <property type="match status" value="11"/>
</dbReference>
<dbReference type="Pfam" id="PF13637">
    <property type="entry name" value="Ank_4"/>
    <property type="match status" value="1"/>
</dbReference>
<evidence type="ECO:0000256" key="2">
    <source>
        <dbReference type="ARBA" id="ARBA00023043"/>
    </source>
</evidence>
<name>A0A9W6XA28_9STRA</name>
<dbReference type="AlphaFoldDB" id="A0A9W6XA28"/>